<dbReference type="Pfam" id="PF20068">
    <property type="entry name" value="Amphi-Trp"/>
    <property type="match status" value="1"/>
</dbReference>
<name>A0A975GTZ9_9BACT</name>
<feature type="region of interest" description="Disordered" evidence="1">
    <location>
        <begin position="78"/>
        <end position="131"/>
    </location>
</feature>
<dbReference type="KEGG" id="dmm:dnm_097330"/>
<dbReference type="RefSeq" id="WP_207680494.1">
    <property type="nucleotide sequence ID" value="NZ_CP061800.1"/>
</dbReference>
<dbReference type="EMBL" id="CP061800">
    <property type="protein sequence ID" value="QTA93629.1"/>
    <property type="molecule type" value="Genomic_DNA"/>
</dbReference>
<evidence type="ECO:0000313" key="3">
    <source>
        <dbReference type="EMBL" id="QTA93629.1"/>
    </source>
</evidence>
<reference evidence="3" key="1">
    <citation type="journal article" date="2021" name="Microb. Physiol.">
        <title>Proteogenomic Insights into the Physiology of Marine, Sulfate-Reducing, Filamentous Desulfonema limicola and Desulfonema magnum.</title>
        <authorList>
            <person name="Schnaars V."/>
            <person name="Wohlbrand L."/>
            <person name="Scheve S."/>
            <person name="Hinrichs C."/>
            <person name="Reinhardt R."/>
            <person name="Rabus R."/>
        </authorList>
    </citation>
    <scope>NUCLEOTIDE SEQUENCE</scope>
    <source>
        <strain evidence="3">4be13</strain>
    </source>
</reference>
<feature type="compositionally biased region" description="Basic and acidic residues" evidence="1">
    <location>
        <begin position="97"/>
        <end position="121"/>
    </location>
</feature>
<keyword evidence="4" id="KW-1185">Reference proteome</keyword>
<dbReference type="Proteomes" id="UP000663722">
    <property type="component" value="Chromosome"/>
</dbReference>
<sequence length="131" mass="14656">MKKSEVKIKKTMDADAVKTILDDVVKSFKEGTVCIESGKEFVVLKPSQQIDFEIEAGEKKGKEKLVIEMSWRQDALEQEPQSLLKISSSEPVVEEPSPEKEEEVSSVKEEQVPGAKKEMKIESGGSPKFEK</sequence>
<evidence type="ECO:0000256" key="1">
    <source>
        <dbReference type="SAM" id="MobiDB-lite"/>
    </source>
</evidence>
<protein>
    <submittedName>
        <fullName evidence="3">Amphi-Trp domain-containing protein</fullName>
    </submittedName>
</protein>
<proteinExistence type="predicted"/>
<evidence type="ECO:0000259" key="2">
    <source>
        <dbReference type="Pfam" id="PF20068"/>
    </source>
</evidence>
<dbReference type="NCBIfam" id="TIGR04354">
    <property type="entry name" value="amphi-Trp"/>
    <property type="match status" value="1"/>
</dbReference>
<feature type="domain" description="Amphi-Trp" evidence="2">
    <location>
        <begin position="5"/>
        <end position="83"/>
    </location>
</feature>
<dbReference type="AlphaFoldDB" id="A0A975GTZ9"/>
<evidence type="ECO:0000313" key="4">
    <source>
        <dbReference type="Proteomes" id="UP000663722"/>
    </source>
</evidence>
<dbReference type="InterPro" id="IPR027598">
    <property type="entry name" value="Amphi-Trp_dom"/>
</dbReference>
<gene>
    <name evidence="3" type="ORF">dnm_097330</name>
</gene>
<accession>A0A975GTZ9</accession>
<organism evidence="3 4">
    <name type="scientific">Desulfonema magnum</name>
    <dbReference type="NCBI Taxonomy" id="45655"/>
    <lineage>
        <taxon>Bacteria</taxon>
        <taxon>Pseudomonadati</taxon>
        <taxon>Thermodesulfobacteriota</taxon>
        <taxon>Desulfobacteria</taxon>
        <taxon>Desulfobacterales</taxon>
        <taxon>Desulfococcaceae</taxon>
        <taxon>Desulfonema</taxon>
    </lineage>
</organism>